<organism evidence="1 2">
    <name type="scientific">Kutzneria kofuensis</name>
    <dbReference type="NCBI Taxonomy" id="103725"/>
    <lineage>
        <taxon>Bacteria</taxon>
        <taxon>Bacillati</taxon>
        <taxon>Actinomycetota</taxon>
        <taxon>Actinomycetes</taxon>
        <taxon>Pseudonocardiales</taxon>
        <taxon>Pseudonocardiaceae</taxon>
        <taxon>Kutzneria</taxon>
    </lineage>
</organism>
<dbReference type="Proteomes" id="UP000585638">
    <property type="component" value="Unassembled WGS sequence"/>
</dbReference>
<reference evidence="1 2" key="1">
    <citation type="submission" date="2020-08" db="EMBL/GenBank/DDBJ databases">
        <title>Sequencing the genomes of 1000 actinobacteria strains.</title>
        <authorList>
            <person name="Klenk H.-P."/>
        </authorList>
    </citation>
    <scope>NUCLEOTIDE SEQUENCE [LARGE SCALE GENOMIC DNA]</scope>
    <source>
        <strain evidence="1 2">DSM 43851</strain>
    </source>
</reference>
<protein>
    <submittedName>
        <fullName evidence="1">Ornithine cyclodeaminase/alanine dehydrogenase-like protein (Mu-crystallin family)</fullName>
    </submittedName>
</protein>
<dbReference type="EMBL" id="JACHIR010000001">
    <property type="protein sequence ID" value="MBB5890032.1"/>
    <property type="molecule type" value="Genomic_DNA"/>
</dbReference>
<comment type="caution">
    <text evidence="1">The sequence shown here is derived from an EMBL/GenBank/DDBJ whole genome shotgun (WGS) entry which is preliminary data.</text>
</comment>
<dbReference type="AlphaFoldDB" id="A0A7W9NE80"/>
<evidence type="ECO:0000313" key="1">
    <source>
        <dbReference type="EMBL" id="MBB5890032.1"/>
    </source>
</evidence>
<accession>A0A7W9NE80</accession>
<dbReference type="RefSeq" id="WP_184859251.1">
    <property type="nucleotide sequence ID" value="NZ_JACHIR010000001.1"/>
</dbReference>
<keyword evidence="2" id="KW-1185">Reference proteome</keyword>
<evidence type="ECO:0000313" key="2">
    <source>
        <dbReference type="Proteomes" id="UP000585638"/>
    </source>
</evidence>
<proteinExistence type="predicted"/>
<name>A0A7W9NE80_9PSEU</name>
<gene>
    <name evidence="1" type="ORF">BJ998_001228</name>
</gene>
<sequence>MHVWGRRPETEAKLCDQLRANGLDARPGYRTGAACVVTDDHEQCLDHGDFGNAVRAGVVDAQADRPVAVAIDERVPGRRSVADLTGIGSTDASVAGAVWGILG</sequence>